<organism evidence="2 3">
    <name type="scientific">Toxoplasma gondii GAB2-2007-GAL-DOM2</name>
    <dbReference type="NCBI Taxonomy" id="1130820"/>
    <lineage>
        <taxon>Eukaryota</taxon>
        <taxon>Sar</taxon>
        <taxon>Alveolata</taxon>
        <taxon>Apicomplexa</taxon>
        <taxon>Conoidasida</taxon>
        <taxon>Coccidia</taxon>
        <taxon>Eucoccidiorida</taxon>
        <taxon>Eimeriorina</taxon>
        <taxon>Sarcocystidae</taxon>
        <taxon>Toxoplasma</taxon>
    </lineage>
</organism>
<feature type="compositionally biased region" description="Basic and acidic residues" evidence="1">
    <location>
        <begin position="621"/>
        <end position="635"/>
    </location>
</feature>
<feature type="region of interest" description="Disordered" evidence="1">
    <location>
        <begin position="519"/>
        <end position="602"/>
    </location>
</feature>
<feature type="compositionally biased region" description="Low complexity" evidence="1">
    <location>
        <begin position="199"/>
        <end position="209"/>
    </location>
</feature>
<evidence type="ECO:0000313" key="2">
    <source>
        <dbReference type="EMBL" id="KFG43486.1"/>
    </source>
</evidence>
<evidence type="ECO:0000313" key="3">
    <source>
        <dbReference type="Proteomes" id="UP000028837"/>
    </source>
</evidence>
<dbReference type="Proteomes" id="UP000028837">
    <property type="component" value="Unassembled WGS sequence"/>
</dbReference>
<protein>
    <submittedName>
        <fullName evidence="2">Uncharacterized protein</fullName>
    </submittedName>
</protein>
<dbReference type="EMBL" id="AHZU02000513">
    <property type="protein sequence ID" value="KFG43486.1"/>
    <property type="molecule type" value="Genomic_DNA"/>
</dbReference>
<dbReference type="VEuPathDB" id="ToxoDB:TGDOM2_271260"/>
<feature type="compositionally biased region" description="Acidic residues" evidence="1">
    <location>
        <begin position="636"/>
        <end position="645"/>
    </location>
</feature>
<dbReference type="OrthoDB" id="330066at2759"/>
<feature type="region of interest" description="Disordered" evidence="1">
    <location>
        <begin position="133"/>
        <end position="225"/>
    </location>
</feature>
<name>A0A086KGG8_TOXGO</name>
<dbReference type="AlphaFoldDB" id="A0A086KGG8"/>
<comment type="caution">
    <text evidence="2">The sequence shown here is derived from an EMBL/GenBank/DDBJ whole genome shotgun (WGS) entry which is preliminary data.</text>
</comment>
<feature type="region of interest" description="Disordered" evidence="1">
    <location>
        <begin position="621"/>
        <end position="645"/>
    </location>
</feature>
<accession>A0A086KGG8</accession>
<proteinExistence type="predicted"/>
<evidence type="ECO:0000256" key="1">
    <source>
        <dbReference type="SAM" id="MobiDB-lite"/>
    </source>
</evidence>
<reference evidence="2 3" key="1">
    <citation type="submission" date="2014-02" db="EMBL/GenBank/DDBJ databases">
        <authorList>
            <person name="Sibley D."/>
            <person name="Venepally P."/>
            <person name="Karamycheva S."/>
            <person name="Hadjithomas M."/>
            <person name="Khan A."/>
            <person name="Brunk B."/>
            <person name="Roos D."/>
            <person name="Caler E."/>
            <person name="Lorenzi H."/>
        </authorList>
    </citation>
    <scope>NUCLEOTIDE SEQUENCE [LARGE SCALE GENOMIC DNA]</scope>
    <source>
        <strain evidence="2 3">GAB2-2007-GAL-DOM2</strain>
    </source>
</reference>
<gene>
    <name evidence="2" type="ORF">TGDOM2_271260</name>
</gene>
<feature type="compositionally biased region" description="Polar residues" evidence="1">
    <location>
        <begin position="137"/>
        <end position="154"/>
    </location>
</feature>
<feature type="region of interest" description="Disordered" evidence="1">
    <location>
        <begin position="21"/>
        <end position="49"/>
    </location>
</feature>
<sequence>MPRRPKTAAALAVSACSVEDGSKLSSLTRLPPPNEDSHRGCDSRSTAQGEALENRQVEMPIEICPPHLWGLKRGRGEVPVHGAVLKVVDGVQVSKRRSISRNHVASSVRVAKHEQEAEASPVVVDGVYHHVTRQDAKPSQISRADQSTGETDTAWTGGKEEARAVDPQSKRPGTVGDGRETLRFGPGTLVQPWRPVCASPESQESSESCQGEKSEQRAAAFPTTPVSRLVSPQSAFPAVTTLADECYFTSGGEETLADHCCTSQLFVTPQWSDNSQELSHPSPPEAAAETQKSIYNLDSHMCAVTADETHASPWVSPRDAMISPTITGDDDVTAAVDAARAATAALLSDLHTGLTPRSSASACGVDMEPVTGNCMPGASPVHGSSFASGMSCSMVSRKARKGGNKKGDISMAAAAGPLFVCGVAGGKSACSEMYYLRNPAFCSHPVNRLSTGSTSSVDSIASEGCPCRVRGCVHGQHCAGRFGDFDEHNQYPIVLQQSYLASAVAAGEANCVRSRMSLRRKNGKEEQKPKASPVCQKGGRGAGTHHGNKATMQSFLAETPKPGSGTRCRPGRRSIAAKPRGDEDSRGISGKLASAKNQKAQQERRIIVERILMTAEEEKISQWWRDNEAGDKLEGEESEEEDDYF</sequence>